<dbReference type="Proteomes" id="UP000000586">
    <property type="component" value="Chromosome"/>
</dbReference>
<proteinExistence type="predicted"/>
<dbReference type="AlphaFoldDB" id="Q8DQL9"/>
<accession>Q8DQL9</accession>
<dbReference type="HOGENOM" id="CLU_3277448_0_0_9"/>
<sequence>MLSKNVEYKGGAMSMIEVSHLSKSFGDKIALNNISFTVKEG</sequence>
<dbReference type="InterPro" id="IPR027417">
    <property type="entry name" value="P-loop_NTPase"/>
</dbReference>
<evidence type="ECO:0000313" key="1">
    <source>
        <dbReference type="EMBL" id="AAK99413.1"/>
    </source>
</evidence>
<gene>
    <name evidence="1" type="ordered locus">spr0609</name>
</gene>
<keyword evidence="2" id="KW-1185">Reference proteome</keyword>
<name>Q8DQL9_STRR6</name>
<dbReference type="PIR" id="A97948">
    <property type="entry name" value="A97948"/>
</dbReference>
<dbReference type="EMBL" id="AE007317">
    <property type="protein sequence ID" value="AAK99413.1"/>
    <property type="molecule type" value="Genomic_DNA"/>
</dbReference>
<protein>
    <recommendedName>
        <fullName evidence="3">ABC transporter ATP-binding protein</fullName>
    </recommendedName>
</protein>
<organism evidence="1 2">
    <name type="scientific">Streptococcus pneumoniae (strain ATCC BAA-255 / R6)</name>
    <dbReference type="NCBI Taxonomy" id="171101"/>
    <lineage>
        <taxon>Bacteria</taxon>
        <taxon>Bacillati</taxon>
        <taxon>Bacillota</taxon>
        <taxon>Bacilli</taxon>
        <taxon>Lactobacillales</taxon>
        <taxon>Streptococcaceae</taxon>
        <taxon>Streptococcus</taxon>
    </lineage>
</organism>
<evidence type="ECO:0008006" key="3">
    <source>
        <dbReference type="Google" id="ProtNLM"/>
    </source>
</evidence>
<dbReference type="KEGG" id="spr:spr0609"/>
<evidence type="ECO:0000313" key="2">
    <source>
        <dbReference type="Proteomes" id="UP000000586"/>
    </source>
</evidence>
<reference evidence="1 2" key="1">
    <citation type="journal article" date="2001" name="J. Bacteriol.">
        <title>Genome of the bacterium Streptococcus pneumoniae strain R6.</title>
        <authorList>
            <person name="Hoskins J.A."/>
            <person name="Alborn W.Jr."/>
            <person name="Arnold J."/>
            <person name="Blaszczak L."/>
            <person name="Burgett S."/>
            <person name="DeHoff B.S."/>
            <person name="Estrem S."/>
            <person name="Fritz L."/>
            <person name="Fu D.-J."/>
            <person name="Fuller W."/>
            <person name="Geringer C."/>
            <person name="Gilmour R."/>
            <person name="Glass J.S."/>
            <person name="Khoja H."/>
            <person name="Kraft A."/>
            <person name="LaGace R."/>
            <person name="LeBlanc D.J."/>
            <person name="Lee L.N."/>
            <person name="Lefkowitz E.J."/>
            <person name="Lu J."/>
            <person name="Matsushima P."/>
            <person name="McAhren S."/>
            <person name="McHenney M."/>
            <person name="McLeaster K."/>
            <person name="Mundy C."/>
            <person name="Nicas T.I."/>
            <person name="Norris F.H."/>
            <person name="O'Gara M."/>
            <person name="Peery R."/>
            <person name="Robertson G.T."/>
            <person name="Rockey P."/>
            <person name="Sun P.-M."/>
            <person name="Winkler M.E."/>
            <person name="Yang Y."/>
            <person name="Young-Bellido M."/>
            <person name="Zhao G."/>
            <person name="Zook C."/>
            <person name="Baltz R.H."/>
            <person name="Jaskunas S.Richard."/>
            <person name="Rosteck P.R.Jr."/>
            <person name="Skatrud P.L."/>
            <person name="Glass J.I."/>
        </authorList>
    </citation>
    <scope>NUCLEOTIDE SEQUENCE [LARGE SCALE GENOMIC DNA]</scope>
    <source>
        <strain evidence="2">ATCC BAA-255 / R6</strain>
    </source>
</reference>
<dbReference type="STRING" id="171101.spr0609"/>
<dbReference type="SUPFAM" id="SSF52540">
    <property type="entry name" value="P-loop containing nucleoside triphosphate hydrolases"/>
    <property type="match status" value="1"/>
</dbReference>